<comment type="caution">
    <text evidence="3">The sequence shown here is derived from an EMBL/GenBank/DDBJ whole genome shotgun (WGS) entry which is preliminary data.</text>
</comment>
<gene>
    <name evidence="3" type="ORF">FV139_11340</name>
</gene>
<feature type="coiled-coil region" evidence="2">
    <location>
        <begin position="118"/>
        <end position="145"/>
    </location>
</feature>
<dbReference type="InterPro" id="IPR007157">
    <property type="entry name" value="PspA_VIPP1"/>
</dbReference>
<dbReference type="RefSeq" id="WP_148068526.1">
    <property type="nucleotide sequence ID" value="NZ_VRZA01000003.1"/>
</dbReference>
<dbReference type="Pfam" id="PF04012">
    <property type="entry name" value="PspA_IM30"/>
    <property type="match status" value="1"/>
</dbReference>
<evidence type="ECO:0000256" key="2">
    <source>
        <dbReference type="SAM" id="Coils"/>
    </source>
</evidence>
<dbReference type="Proteomes" id="UP000321039">
    <property type="component" value="Unassembled WGS sequence"/>
</dbReference>
<reference evidence="3 4" key="1">
    <citation type="submission" date="2019-08" db="EMBL/GenBank/DDBJ databases">
        <title>Parahaliea maris sp. nov., isolated from the surface seawater.</title>
        <authorList>
            <person name="Liu Y."/>
        </authorList>
    </citation>
    <scope>NUCLEOTIDE SEQUENCE [LARGE SCALE GENOMIC DNA]</scope>
    <source>
        <strain evidence="3 4">HSLHS9</strain>
    </source>
</reference>
<accession>A0A5C9A2F6</accession>
<name>A0A5C9A2F6_9GAMM</name>
<comment type="similarity">
    <text evidence="1">Belongs to the PspA/Vipp/IM30 family.</text>
</comment>
<dbReference type="EMBL" id="VRZA01000003">
    <property type="protein sequence ID" value="TXS94184.1"/>
    <property type="molecule type" value="Genomic_DNA"/>
</dbReference>
<protein>
    <recommendedName>
        <fullName evidence="5">PspA/IM30 family protein</fullName>
    </recommendedName>
</protein>
<organism evidence="3 4">
    <name type="scientific">Parahaliea maris</name>
    <dbReference type="NCBI Taxonomy" id="2716870"/>
    <lineage>
        <taxon>Bacteria</taxon>
        <taxon>Pseudomonadati</taxon>
        <taxon>Pseudomonadota</taxon>
        <taxon>Gammaproteobacteria</taxon>
        <taxon>Cellvibrionales</taxon>
        <taxon>Halieaceae</taxon>
        <taxon>Parahaliea</taxon>
    </lineage>
</organism>
<evidence type="ECO:0000313" key="4">
    <source>
        <dbReference type="Proteomes" id="UP000321039"/>
    </source>
</evidence>
<dbReference type="AlphaFoldDB" id="A0A5C9A2F6"/>
<sequence length="233" mass="26027">MSVFRKLNTLLRAGARESAERITGANAIRIYRQEIVDAEHLLERRRNCLAGMIATRHDLEREIGACDQRIARREKQVSAVAPEQRDEALLQLAAQDISSTESHREALRRRHSVLCGRIDTEELTLRRLLAEIREHQREVRLLSAEVARGGCQAIERYQATVAGHLATLRDTRASISGTVSDNDAAEAGMNEAIDRLEGDPLDRRLERDGLDDDSRHREAVLARLRGLGAAGAT</sequence>
<evidence type="ECO:0000313" key="3">
    <source>
        <dbReference type="EMBL" id="TXS94184.1"/>
    </source>
</evidence>
<evidence type="ECO:0008006" key="5">
    <source>
        <dbReference type="Google" id="ProtNLM"/>
    </source>
</evidence>
<proteinExistence type="inferred from homology"/>
<keyword evidence="4" id="KW-1185">Reference proteome</keyword>
<evidence type="ECO:0000256" key="1">
    <source>
        <dbReference type="ARBA" id="ARBA00043985"/>
    </source>
</evidence>
<keyword evidence="2" id="KW-0175">Coiled coil</keyword>